<dbReference type="Gene3D" id="3.80.10.10">
    <property type="entry name" value="Ribonuclease Inhibitor"/>
    <property type="match status" value="1"/>
</dbReference>
<proteinExistence type="predicted"/>
<dbReference type="PROSITE" id="PS50181">
    <property type="entry name" value="FBOX"/>
    <property type="match status" value="1"/>
</dbReference>
<accession>A0AAV5K719</accession>
<dbReference type="SUPFAM" id="SSF52047">
    <property type="entry name" value="RNI-like"/>
    <property type="match status" value="1"/>
</dbReference>
<sequence>MVSSSAKSEILGEGETEPFVDRFSSLPDKIAHHILDFLDVVDLSQLMLVSKRWKTKKRKRERVKKKVDHNKELFYRVHEYFMKTVSCCDTESLHLGLMSPELKPQWLHPLFFDITNNLKELTVRTNNCSLGFFEISFETFPKLEKLTLLFSKLKDSEISWVVFHLPSLKALCLHCCTGLKKLILRSKPAFGIVSSQLKEFVWHGLPLGYYFADRSVHLQNAETHLLLPTKRLQWELSDASTGLLDDVIDQLKMTKTVTFHANTIRICIFHMNDCLSSPLSKVENLAIAYCTLADTLVPPIAFFLQGMLDLKSLSITSRVPRKQVEEVVESFGPSMEGLKGFNMEYWEAQGLKFVPQLQKATIEVWNRASWSR</sequence>
<evidence type="ECO:0000259" key="1">
    <source>
        <dbReference type="PROSITE" id="PS50181"/>
    </source>
</evidence>
<evidence type="ECO:0000313" key="2">
    <source>
        <dbReference type="EMBL" id="GKV20856.1"/>
    </source>
</evidence>
<dbReference type="EMBL" id="BPVZ01000056">
    <property type="protein sequence ID" value="GKV20856.1"/>
    <property type="molecule type" value="Genomic_DNA"/>
</dbReference>
<dbReference type="SUPFAM" id="SSF81383">
    <property type="entry name" value="F-box domain"/>
    <property type="match status" value="1"/>
</dbReference>
<name>A0AAV5K719_9ROSI</name>
<comment type="caution">
    <text evidence="2">The sequence shown here is derived from an EMBL/GenBank/DDBJ whole genome shotgun (WGS) entry which is preliminary data.</text>
</comment>
<dbReference type="InterPro" id="IPR001810">
    <property type="entry name" value="F-box_dom"/>
</dbReference>
<dbReference type="Pfam" id="PF00646">
    <property type="entry name" value="F-box"/>
    <property type="match status" value="1"/>
</dbReference>
<keyword evidence="3" id="KW-1185">Reference proteome</keyword>
<dbReference type="SMART" id="SM00256">
    <property type="entry name" value="FBOX"/>
    <property type="match status" value="1"/>
</dbReference>
<gene>
    <name evidence="2" type="ORF">SLEP1_g30909</name>
</gene>
<dbReference type="InterPro" id="IPR032675">
    <property type="entry name" value="LRR_dom_sf"/>
</dbReference>
<reference evidence="2 3" key="1">
    <citation type="journal article" date="2021" name="Commun. Biol.">
        <title>The genome of Shorea leprosula (Dipterocarpaceae) highlights the ecological relevance of drought in aseasonal tropical rainforests.</title>
        <authorList>
            <person name="Ng K.K.S."/>
            <person name="Kobayashi M.J."/>
            <person name="Fawcett J.A."/>
            <person name="Hatakeyama M."/>
            <person name="Paape T."/>
            <person name="Ng C.H."/>
            <person name="Ang C.C."/>
            <person name="Tnah L.H."/>
            <person name="Lee C.T."/>
            <person name="Nishiyama T."/>
            <person name="Sese J."/>
            <person name="O'Brien M.J."/>
            <person name="Copetti D."/>
            <person name="Mohd Noor M.I."/>
            <person name="Ong R.C."/>
            <person name="Putra M."/>
            <person name="Sireger I.Z."/>
            <person name="Indrioko S."/>
            <person name="Kosugi Y."/>
            <person name="Izuno A."/>
            <person name="Isagi Y."/>
            <person name="Lee S.L."/>
            <person name="Shimizu K.K."/>
        </authorList>
    </citation>
    <scope>NUCLEOTIDE SEQUENCE [LARGE SCALE GENOMIC DNA]</scope>
    <source>
        <strain evidence="2">214</strain>
    </source>
</reference>
<dbReference type="InterPro" id="IPR036047">
    <property type="entry name" value="F-box-like_dom_sf"/>
</dbReference>
<evidence type="ECO:0000313" key="3">
    <source>
        <dbReference type="Proteomes" id="UP001054252"/>
    </source>
</evidence>
<protein>
    <recommendedName>
        <fullName evidence="1">F-box domain-containing protein</fullName>
    </recommendedName>
</protein>
<dbReference type="AlphaFoldDB" id="A0AAV5K719"/>
<dbReference type="PANTHER" id="PTHR32212:SF248">
    <property type="entry name" value="F-BOX DOMAIN-CONTAINING PROTEIN"/>
    <property type="match status" value="1"/>
</dbReference>
<organism evidence="2 3">
    <name type="scientific">Rubroshorea leprosula</name>
    <dbReference type="NCBI Taxonomy" id="152421"/>
    <lineage>
        <taxon>Eukaryota</taxon>
        <taxon>Viridiplantae</taxon>
        <taxon>Streptophyta</taxon>
        <taxon>Embryophyta</taxon>
        <taxon>Tracheophyta</taxon>
        <taxon>Spermatophyta</taxon>
        <taxon>Magnoliopsida</taxon>
        <taxon>eudicotyledons</taxon>
        <taxon>Gunneridae</taxon>
        <taxon>Pentapetalae</taxon>
        <taxon>rosids</taxon>
        <taxon>malvids</taxon>
        <taxon>Malvales</taxon>
        <taxon>Dipterocarpaceae</taxon>
        <taxon>Rubroshorea</taxon>
    </lineage>
</organism>
<dbReference type="Proteomes" id="UP001054252">
    <property type="component" value="Unassembled WGS sequence"/>
</dbReference>
<feature type="domain" description="F-box" evidence="1">
    <location>
        <begin position="20"/>
        <end position="67"/>
    </location>
</feature>
<dbReference type="PANTHER" id="PTHR32212">
    <property type="entry name" value="CYCLIN-LIKE F-BOX"/>
    <property type="match status" value="1"/>
</dbReference>
<dbReference type="Gene3D" id="1.20.1280.50">
    <property type="match status" value="1"/>
</dbReference>